<evidence type="ECO:0000313" key="1">
    <source>
        <dbReference type="EMBL" id="POS86748.1"/>
    </source>
</evidence>
<accession>A0A2S4PXH5</accession>
<dbReference type="InterPro" id="IPR037830">
    <property type="entry name" value="ZZZ3"/>
</dbReference>
<sequence>MPSLTLNIDSQNNAAAQSINSGQTSPLRPPYSPITPTCCDSYPGNNVAPFQTKVVPPAPKPINFLDNPDVLALKSTISILQTQKITAIKDIKTLQRIKMRALQNPQEFARALFSGEIKTRSDPLLHPEHGCNYFGEEKVESSSSKNHECTQSVANSWEKLPVQQNIVRSPPINFAKYAIVSESLDKLHSDQIARPNEGVPQNLGADGEYTEMNEGNRRQYDMGVAAPYNPFRDKISKVDRNVH</sequence>
<dbReference type="PANTHER" id="PTHR22705">
    <property type="entry name" value="ZINC FINGER, ZZ DOMAIN CONTAINING 3"/>
    <property type="match status" value="1"/>
</dbReference>
<proteinExistence type="predicted"/>
<keyword evidence="2" id="KW-1185">Reference proteome</keyword>
<evidence type="ECO:0000313" key="2">
    <source>
        <dbReference type="Proteomes" id="UP000237438"/>
    </source>
</evidence>
<dbReference type="PANTHER" id="PTHR22705:SF0">
    <property type="entry name" value="ZZ-TYPE ZINC FINGER-CONTAINING PROTEIN 3"/>
    <property type="match status" value="1"/>
</dbReference>
<name>A0A2S4PXH5_9PEZI</name>
<reference evidence="1 2" key="1">
    <citation type="submission" date="2017-10" db="EMBL/GenBank/DDBJ databases">
        <title>Development of genomic resources for the powdery mildew, Erysiphe pulchra.</title>
        <authorList>
            <person name="Wadl P.A."/>
            <person name="Mack B.M."/>
            <person name="Moore G."/>
            <person name="Beltz S.B."/>
        </authorList>
    </citation>
    <scope>NUCLEOTIDE SEQUENCE [LARGE SCALE GENOMIC DNA]</scope>
    <source>
        <strain evidence="1">Cflorida</strain>
    </source>
</reference>
<dbReference type="OrthoDB" id="20473at2759"/>
<dbReference type="EMBL" id="PEDP01000261">
    <property type="protein sequence ID" value="POS86748.1"/>
    <property type="molecule type" value="Genomic_DNA"/>
</dbReference>
<dbReference type="AlphaFoldDB" id="A0A2S4PXH5"/>
<comment type="caution">
    <text evidence="1">The sequence shown here is derived from an EMBL/GenBank/DDBJ whole genome shotgun (WGS) entry which is preliminary data.</text>
</comment>
<dbReference type="STRING" id="225359.A0A2S4PXH5"/>
<organism evidence="1 2">
    <name type="scientific">Erysiphe pulchra</name>
    <dbReference type="NCBI Taxonomy" id="225359"/>
    <lineage>
        <taxon>Eukaryota</taxon>
        <taxon>Fungi</taxon>
        <taxon>Dikarya</taxon>
        <taxon>Ascomycota</taxon>
        <taxon>Pezizomycotina</taxon>
        <taxon>Leotiomycetes</taxon>
        <taxon>Erysiphales</taxon>
        <taxon>Erysiphaceae</taxon>
        <taxon>Erysiphe</taxon>
    </lineage>
</organism>
<dbReference type="Proteomes" id="UP000237438">
    <property type="component" value="Unassembled WGS sequence"/>
</dbReference>
<protein>
    <submittedName>
        <fullName evidence="1">Uncharacterized protein</fullName>
    </submittedName>
</protein>
<gene>
    <name evidence="1" type="ORF">EPUL_005242</name>
</gene>